<evidence type="ECO:0000313" key="2">
    <source>
        <dbReference type="EMBL" id="RFN49094.1"/>
    </source>
</evidence>
<feature type="coiled-coil region" evidence="1">
    <location>
        <begin position="1"/>
        <end position="28"/>
    </location>
</feature>
<comment type="caution">
    <text evidence="2">The sequence shown here is derived from an EMBL/GenBank/DDBJ whole genome shotgun (WGS) entry which is preliminary data.</text>
</comment>
<organism evidence="2 3">
    <name type="scientific">Fusarium flagelliforme</name>
    <dbReference type="NCBI Taxonomy" id="2675880"/>
    <lineage>
        <taxon>Eukaryota</taxon>
        <taxon>Fungi</taxon>
        <taxon>Dikarya</taxon>
        <taxon>Ascomycota</taxon>
        <taxon>Pezizomycotina</taxon>
        <taxon>Sordariomycetes</taxon>
        <taxon>Hypocreomycetidae</taxon>
        <taxon>Hypocreales</taxon>
        <taxon>Nectriaceae</taxon>
        <taxon>Fusarium</taxon>
        <taxon>Fusarium incarnatum-equiseti species complex</taxon>
    </lineage>
</organism>
<dbReference type="AlphaFoldDB" id="A0A395MMD0"/>
<keyword evidence="1" id="KW-0175">Coiled coil</keyword>
<sequence length="304" mass="34899">MSATTDKVERLSQAKANLDERYVEVDKNVLSNVYNKAAAHEKTVLQNRPNGDFGRVKSWDVAYLIMRQIIAYHFYNRSTFEEIPEKSLVKRVQVHLVKMNIPMLDTDIAQMLQAAADKVPLEQAVERALRNYIQKIRKSEPVSTAYNKRGLVWENPLFIQKLQQTRVNGGPADRSKIPQFFKEVNEDRVAREYRPFEDDVLKNIEAAFNTDEKMALFMERCAEPMVENESSDNHAATAIEYILKSPDFKWLMDYAAAKEKENLSWEATIGPAVKALRRLGRTSAGKDFDKLAAYAKAHQKPQEV</sequence>
<proteinExistence type="predicted"/>
<keyword evidence="3" id="KW-1185">Reference proteome</keyword>
<gene>
    <name evidence="2" type="ORF">FIE12Z_6735</name>
</gene>
<reference evidence="2 3" key="1">
    <citation type="journal article" date="2018" name="PLoS Pathog.">
        <title>Evolution of structural diversity of trichothecenes, a family of toxins produced by plant pathogenic and entomopathogenic fungi.</title>
        <authorList>
            <person name="Proctor R.H."/>
            <person name="McCormick S.P."/>
            <person name="Kim H.S."/>
            <person name="Cardoza R.E."/>
            <person name="Stanley A.M."/>
            <person name="Lindo L."/>
            <person name="Kelly A."/>
            <person name="Brown D.W."/>
            <person name="Lee T."/>
            <person name="Vaughan M.M."/>
            <person name="Alexander N.J."/>
            <person name="Busman M."/>
            <person name="Gutierrez S."/>
        </authorList>
    </citation>
    <scope>NUCLEOTIDE SEQUENCE [LARGE SCALE GENOMIC DNA]</scope>
    <source>
        <strain evidence="2 3">NRRL 13405</strain>
    </source>
</reference>
<protein>
    <submittedName>
        <fullName evidence="2">Uncharacterized protein</fullName>
    </submittedName>
</protein>
<evidence type="ECO:0000256" key="1">
    <source>
        <dbReference type="SAM" id="Coils"/>
    </source>
</evidence>
<evidence type="ECO:0000313" key="3">
    <source>
        <dbReference type="Proteomes" id="UP000265631"/>
    </source>
</evidence>
<dbReference type="Proteomes" id="UP000265631">
    <property type="component" value="Unassembled WGS sequence"/>
</dbReference>
<accession>A0A395MMD0</accession>
<name>A0A395MMD0_9HYPO</name>
<dbReference type="EMBL" id="PXXK01000188">
    <property type="protein sequence ID" value="RFN49094.1"/>
    <property type="molecule type" value="Genomic_DNA"/>
</dbReference>